<sequence length="184" mass="18086">MGASDDSPGVPGVTGPGADCSADGGAEVAGCCVDCRGELADDCWAELSVGFALDGEPADGDAGPADEVSVDAGCDAGVVDSGDFDSVDSDGEGDEGENDGDELDDDGDEDEEGEADDEEELGEDEDDDEDGDDVDVDGLGLPDVERQGDGVAPGVPVAPGGAHGGRFHGCGNSGGLACWSCLPS</sequence>
<dbReference type="STRING" id="1352936.M878_41140"/>
<comment type="caution">
    <text evidence="2">The sequence shown here is derived from an EMBL/GenBank/DDBJ whole genome shotgun (WGS) entry which is preliminary data.</text>
</comment>
<accession>V6JJ00</accession>
<name>V6JJ00_STRRC</name>
<dbReference type="EMBL" id="AWQX01000366">
    <property type="protein sequence ID" value="EST19877.1"/>
    <property type="molecule type" value="Genomic_DNA"/>
</dbReference>
<dbReference type="AlphaFoldDB" id="V6JJ00"/>
<feature type="compositionally biased region" description="Low complexity" evidence="1">
    <location>
        <begin position="149"/>
        <end position="160"/>
    </location>
</feature>
<evidence type="ECO:0000313" key="2">
    <source>
        <dbReference type="EMBL" id="EST19877.1"/>
    </source>
</evidence>
<proteinExistence type="predicted"/>
<feature type="region of interest" description="Disordered" evidence="1">
    <location>
        <begin position="53"/>
        <end position="165"/>
    </location>
</feature>
<dbReference type="HOGENOM" id="CLU_1467454_0_0_11"/>
<evidence type="ECO:0000313" key="3">
    <source>
        <dbReference type="Proteomes" id="UP000017984"/>
    </source>
</evidence>
<reference evidence="2 3" key="1">
    <citation type="journal article" date="2014" name="Genome Announc.">
        <title>Draft Genome Sequence of Streptomyces roseochromogenes subsp. oscitans DS 12.976, Producer of the Aminocoumarin Antibiotic Clorobiocin.</title>
        <authorList>
            <person name="Ruckert C."/>
            <person name="Kalinowski J."/>
            <person name="Heide L."/>
            <person name="Apel A.K."/>
        </authorList>
    </citation>
    <scope>NUCLEOTIDE SEQUENCE [LARGE SCALE GENOMIC DNA]</scope>
    <source>
        <strain evidence="2 3">DS 12.976</strain>
    </source>
</reference>
<keyword evidence="3" id="KW-1185">Reference proteome</keyword>
<feature type="compositionally biased region" description="Acidic residues" evidence="1">
    <location>
        <begin position="82"/>
        <end position="136"/>
    </location>
</feature>
<feature type="region of interest" description="Disordered" evidence="1">
    <location>
        <begin position="1"/>
        <end position="23"/>
    </location>
</feature>
<evidence type="ECO:0000256" key="1">
    <source>
        <dbReference type="SAM" id="MobiDB-lite"/>
    </source>
</evidence>
<protein>
    <submittedName>
        <fullName evidence="2">Uncharacterized protein</fullName>
    </submittedName>
</protein>
<gene>
    <name evidence="2" type="ORF">M878_41140</name>
</gene>
<dbReference type="Proteomes" id="UP000017984">
    <property type="component" value="Chromosome"/>
</dbReference>
<organism evidence="2 3">
    <name type="scientific">Streptomyces roseochromogenus subsp. oscitans DS 12.976</name>
    <dbReference type="NCBI Taxonomy" id="1352936"/>
    <lineage>
        <taxon>Bacteria</taxon>
        <taxon>Bacillati</taxon>
        <taxon>Actinomycetota</taxon>
        <taxon>Actinomycetes</taxon>
        <taxon>Kitasatosporales</taxon>
        <taxon>Streptomycetaceae</taxon>
        <taxon>Streptomyces</taxon>
    </lineage>
</organism>